<evidence type="ECO:0000313" key="2">
    <source>
        <dbReference type="Proteomes" id="UP000075737"/>
    </source>
</evidence>
<proteinExistence type="predicted"/>
<name>A0A161PVJ2_9FIRM</name>
<dbReference type="RefSeq" id="WP_068749074.1">
    <property type="nucleotide sequence ID" value="NZ_LOHZ01000042.1"/>
</dbReference>
<reference evidence="1 2" key="1">
    <citation type="submission" date="2015-12" db="EMBL/GenBank/DDBJ databases">
        <title>Draft genome of Thermovenabulum gondwanense isolated from a red thermophilic microbial mat colonisisng an outflow channel of a bore well.</title>
        <authorList>
            <person name="Patel B.K."/>
        </authorList>
    </citation>
    <scope>NUCLEOTIDE SEQUENCE [LARGE SCALE GENOMIC DNA]</scope>
    <source>
        <strain evidence="1 2">R270</strain>
    </source>
</reference>
<accession>A0A161PVJ2</accession>
<dbReference type="STRING" id="520767.ATZ99_19800"/>
<protein>
    <submittedName>
        <fullName evidence="1">Uncharacterized protein</fullName>
    </submittedName>
</protein>
<gene>
    <name evidence="1" type="ORF">ATZ99_19800</name>
</gene>
<sequence length="77" mass="8917">MSKMLEKVMDAVDLETFIVAENEEEGRKAALSLMRELGFKDVDLVFIQFQGAGVRVRLRGYVYKPGDQYKWLISEEE</sequence>
<organism evidence="1 2">
    <name type="scientific">Thermovenabulum gondwanense</name>
    <dbReference type="NCBI Taxonomy" id="520767"/>
    <lineage>
        <taxon>Bacteria</taxon>
        <taxon>Bacillati</taxon>
        <taxon>Bacillota</taxon>
        <taxon>Clostridia</taxon>
        <taxon>Thermosediminibacterales</taxon>
        <taxon>Thermosediminibacteraceae</taxon>
        <taxon>Thermovenabulum</taxon>
    </lineage>
</organism>
<comment type="caution">
    <text evidence="1">The sequence shown here is derived from an EMBL/GenBank/DDBJ whole genome shotgun (WGS) entry which is preliminary data.</text>
</comment>
<keyword evidence="2" id="KW-1185">Reference proteome</keyword>
<dbReference type="Proteomes" id="UP000075737">
    <property type="component" value="Unassembled WGS sequence"/>
</dbReference>
<dbReference type="OrthoDB" id="1684747at2"/>
<dbReference type="EMBL" id="LOHZ01000042">
    <property type="protein sequence ID" value="KYO64544.1"/>
    <property type="molecule type" value="Genomic_DNA"/>
</dbReference>
<evidence type="ECO:0000313" key="1">
    <source>
        <dbReference type="EMBL" id="KYO64544.1"/>
    </source>
</evidence>
<dbReference type="AlphaFoldDB" id="A0A161PVJ2"/>